<proteinExistence type="predicted"/>
<feature type="domain" description="BIG2" evidence="1">
    <location>
        <begin position="96"/>
        <end position="167"/>
    </location>
</feature>
<accession>A0A8S5R9T2</accession>
<evidence type="ECO:0000259" key="1">
    <source>
        <dbReference type="SMART" id="SM00635"/>
    </source>
</evidence>
<name>A0A8S5R9T2_9VIRU</name>
<dbReference type="SUPFAM" id="SSF49373">
    <property type="entry name" value="Invasin/intimin cell-adhesion fragments"/>
    <property type="match status" value="2"/>
</dbReference>
<dbReference type="InterPro" id="IPR003343">
    <property type="entry name" value="Big_2"/>
</dbReference>
<reference evidence="2" key="1">
    <citation type="journal article" date="2021" name="Proc. Natl. Acad. Sci. U.S.A.">
        <title>A Catalog of Tens of Thousands of Viruses from Human Metagenomes Reveals Hidden Associations with Chronic Diseases.</title>
        <authorList>
            <person name="Tisza M.J."/>
            <person name="Buck C.B."/>
        </authorList>
    </citation>
    <scope>NUCLEOTIDE SEQUENCE</scope>
    <source>
        <strain evidence="2">CtDYl1</strain>
    </source>
</reference>
<dbReference type="InterPro" id="IPR008964">
    <property type="entry name" value="Invasin/intimin_cell_adhesion"/>
</dbReference>
<feature type="domain" description="BIG2" evidence="1">
    <location>
        <begin position="24"/>
        <end position="94"/>
    </location>
</feature>
<protein>
    <submittedName>
        <fullName evidence="2">Tail tube protein</fullName>
    </submittedName>
</protein>
<organism evidence="2">
    <name type="scientific">virus sp. ctDYl1</name>
    <dbReference type="NCBI Taxonomy" id="2826795"/>
    <lineage>
        <taxon>Viruses</taxon>
    </lineage>
</organism>
<sequence length="368" mass="40064">MKKVKKILSVLAVMLLIVCMAVPVSAAGKISKSKATLLTGQTLQLKLSGTKGKTKWTSSKKSVATVSGSGKVTAKKSGSATITAKVGKKKYSCKVTVESPKLSKKSLTLKVGETSTIKVKGTKQTVKWKSSKKSVATVKNGKITAKKVGTANITATILGKKFTCKVTVKKSSNGGFSGNTNASKNNVTYHAEATPRGEVIILQNNYNYAVSIDISCAFCLNGQIVSVRNQYDTCVIEPGMKYATLMTNYGSQWDSVKINLKTENVSYFDFNAKNITYTSNLGTEGVVLTVKNNGKNNRGTHMAVVYYKNNRIIGCDDGLFANVQRKGSVDYLQSYFPTDLNYNTIIPDRYEVYVNMSYDVRDMPAPEW</sequence>
<dbReference type="SMART" id="SM00635">
    <property type="entry name" value="BID_2"/>
    <property type="match status" value="2"/>
</dbReference>
<evidence type="ECO:0000313" key="2">
    <source>
        <dbReference type="EMBL" id="DAE27825.1"/>
    </source>
</evidence>
<dbReference type="Gene3D" id="2.60.40.1080">
    <property type="match status" value="2"/>
</dbReference>
<dbReference type="EMBL" id="BK015846">
    <property type="protein sequence ID" value="DAE27825.1"/>
    <property type="molecule type" value="Genomic_DNA"/>
</dbReference>
<dbReference type="Pfam" id="PF02368">
    <property type="entry name" value="Big_2"/>
    <property type="match status" value="2"/>
</dbReference>